<dbReference type="STRING" id="1798649.A3B13_00315"/>
<feature type="transmembrane region" description="Helical" evidence="8">
    <location>
        <begin position="35"/>
        <end position="53"/>
    </location>
</feature>
<proteinExistence type="inferred from homology"/>
<organism evidence="9 10">
    <name type="scientific">Candidatus Liptonbacteria bacterium RIFCSPLOWO2_01_FULL_45_15</name>
    <dbReference type="NCBI Taxonomy" id="1798649"/>
    <lineage>
        <taxon>Bacteria</taxon>
        <taxon>Candidatus Liptoniibacteriota</taxon>
    </lineage>
</organism>
<feature type="transmembrane region" description="Helical" evidence="8">
    <location>
        <begin position="143"/>
        <end position="162"/>
    </location>
</feature>
<dbReference type="Proteomes" id="UP000176287">
    <property type="component" value="Unassembled WGS sequence"/>
</dbReference>
<dbReference type="GO" id="GO:0055085">
    <property type="term" value="P:transmembrane transport"/>
    <property type="evidence" value="ECO:0007669"/>
    <property type="project" value="TreeGrafter"/>
</dbReference>
<evidence type="ECO:0000256" key="1">
    <source>
        <dbReference type="ARBA" id="ARBA00004651"/>
    </source>
</evidence>
<dbReference type="EMBL" id="MHKZ01000050">
    <property type="protein sequence ID" value="OGY98881.1"/>
    <property type="molecule type" value="Genomic_DNA"/>
</dbReference>
<feature type="transmembrane region" description="Helical" evidence="8">
    <location>
        <begin position="202"/>
        <end position="223"/>
    </location>
</feature>
<dbReference type="Pfam" id="PF01594">
    <property type="entry name" value="AI-2E_transport"/>
    <property type="match status" value="1"/>
</dbReference>
<sequence length="339" mass="37408">MENRVLEISWASLWRILFFILLVIFVFMAKNVILGLLLAIVIASGLEVPIDILEKRKIPRTVSAIFIFLFIILVIAVLLYAIVPIVIVNMNTAIFNIQKAAQGTWWQSLFNINTSRSLNDFMSRIVDNFVSGGASPLEAVSQVFGGLSLTISVFILSFYLSVNKNGIERFVRIISPDKYEEAVLRIFEHSRKRIGRWFRTQFLLSLIVGLVVWAALGFLGVPYAPILGLIAGILELVPFVGPIIAGAVSVLVAISISTTLAIYTLITFLVIQQFESNVLVPLLMRRAAGLHPVLVIVSILMGLEIGGFLGAVVAVPVAAVFQEIAENWDRDKTALRTAK</sequence>
<keyword evidence="4" id="KW-1003">Cell membrane</keyword>
<keyword evidence="3" id="KW-0813">Transport</keyword>
<feature type="transmembrane region" description="Helical" evidence="8">
    <location>
        <begin position="65"/>
        <end position="87"/>
    </location>
</feature>
<evidence type="ECO:0000256" key="4">
    <source>
        <dbReference type="ARBA" id="ARBA00022475"/>
    </source>
</evidence>
<feature type="transmembrane region" description="Helical" evidence="8">
    <location>
        <begin position="243"/>
        <end position="271"/>
    </location>
</feature>
<gene>
    <name evidence="9" type="ORF">A3B13_00315</name>
</gene>
<feature type="transmembrane region" description="Helical" evidence="8">
    <location>
        <begin position="292"/>
        <end position="321"/>
    </location>
</feature>
<evidence type="ECO:0000256" key="6">
    <source>
        <dbReference type="ARBA" id="ARBA00022989"/>
    </source>
</evidence>
<evidence type="ECO:0000313" key="9">
    <source>
        <dbReference type="EMBL" id="OGY98881.1"/>
    </source>
</evidence>
<evidence type="ECO:0000313" key="10">
    <source>
        <dbReference type="Proteomes" id="UP000176287"/>
    </source>
</evidence>
<evidence type="ECO:0000256" key="2">
    <source>
        <dbReference type="ARBA" id="ARBA00009773"/>
    </source>
</evidence>
<name>A0A1G2CCG8_9BACT</name>
<comment type="caution">
    <text evidence="9">The sequence shown here is derived from an EMBL/GenBank/DDBJ whole genome shotgun (WGS) entry which is preliminary data.</text>
</comment>
<dbReference type="GO" id="GO:0005886">
    <property type="term" value="C:plasma membrane"/>
    <property type="evidence" value="ECO:0007669"/>
    <property type="project" value="UniProtKB-SubCell"/>
</dbReference>
<evidence type="ECO:0000256" key="7">
    <source>
        <dbReference type="ARBA" id="ARBA00023136"/>
    </source>
</evidence>
<dbReference type="InterPro" id="IPR002549">
    <property type="entry name" value="AI-2E-like"/>
</dbReference>
<feature type="transmembrane region" description="Helical" evidence="8">
    <location>
        <begin position="12"/>
        <end position="29"/>
    </location>
</feature>
<accession>A0A1G2CCG8</accession>
<keyword evidence="7 8" id="KW-0472">Membrane</keyword>
<dbReference type="AlphaFoldDB" id="A0A1G2CCG8"/>
<keyword evidence="5 8" id="KW-0812">Transmembrane</keyword>
<comment type="subcellular location">
    <subcellularLocation>
        <location evidence="1">Cell membrane</location>
        <topology evidence="1">Multi-pass membrane protein</topology>
    </subcellularLocation>
</comment>
<evidence type="ECO:0000256" key="3">
    <source>
        <dbReference type="ARBA" id="ARBA00022448"/>
    </source>
</evidence>
<evidence type="ECO:0000256" key="8">
    <source>
        <dbReference type="SAM" id="Phobius"/>
    </source>
</evidence>
<evidence type="ECO:0008006" key="11">
    <source>
        <dbReference type="Google" id="ProtNLM"/>
    </source>
</evidence>
<evidence type="ECO:0000256" key="5">
    <source>
        <dbReference type="ARBA" id="ARBA00022692"/>
    </source>
</evidence>
<protein>
    <recommendedName>
        <fullName evidence="11">AI-2E family transporter</fullName>
    </recommendedName>
</protein>
<comment type="similarity">
    <text evidence="2">Belongs to the autoinducer-2 exporter (AI-2E) (TC 2.A.86) family.</text>
</comment>
<keyword evidence="6 8" id="KW-1133">Transmembrane helix</keyword>
<dbReference type="PANTHER" id="PTHR21716">
    <property type="entry name" value="TRANSMEMBRANE PROTEIN"/>
    <property type="match status" value="1"/>
</dbReference>
<dbReference type="PANTHER" id="PTHR21716:SF53">
    <property type="entry name" value="PERMEASE PERM-RELATED"/>
    <property type="match status" value="1"/>
</dbReference>
<reference evidence="9 10" key="1">
    <citation type="journal article" date="2016" name="Nat. Commun.">
        <title>Thousands of microbial genomes shed light on interconnected biogeochemical processes in an aquifer system.</title>
        <authorList>
            <person name="Anantharaman K."/>
            <person name="Brown C.T."/>
            <person name="Hug L.A."/>
            <person name="Sharon I."/>
            <person name="Castelle C.J."/>
            <person name="Probst A.J."/>
            <person name="Thomas B.C."/>
            <person name="Singh A."/>
            <person name="Wilkins M.J."/>
            <person name="Karaoz U."/>
            <person name="Brodie E.L."/>
            <person name="Williams K.H."/>
            <person name="Hubbard S.S."/>
            <person name="Banfield J.F."/>
        </authorList>
    </citation>
    <scope>NUCLEOTIDE SEQUENCE [LARGE SCALE GENOMIC DNA]</scope>
</reference>